<dbReference type="AlphaFoldDB" id="A0A1A7R0Y8"/>
<protein>
    <submittedName>
        <fullName evidence="2">Lipocalin-like protein</fullName>
    </submittedName>
</protein>
<evidence type="ECO:0000313" key="2">
    <source>
        <dbReference type="EMBL" id="RAJ20027.1"/>
    </source>
</evidence>
<feature type="domain" description="Lipocalin-like" evidence="1">
    <location>
        <begin position="34"/>
        <end position="125"/>
    </location>
</feature>
<organism evidence="2 3">
    <name type="scientific">Gelidibacter algens</name>
    <dbReference type="NCBI Taxonomy" id="49280"/>
    <lineage>
        <taxon>Bacteria</taxon>
        <taxon>Pseudomonadati</taxon>
        <taxon>Bacteroidota</taxon>
        <taxon>Flavobacteriia</taxon>
        <taxon>Flavobacteriales</taxon>
        <taxon>Flavobacteriaceae</taxon>
        <taxon>Gelidibacter</taxon>
    </lineage>
</organism>
<dbReference type="OrthoDB" id="1452563at2"/>
<dbReference type="RefSeq" id="WP_066434970.1">
    <property type="nucleotide sequence ID" value="NZ_LZRN01000023.1"/>
</dbReference>
<keyword evidence="3" id="KW-1185">Reference proteome</keyword>
<comment type="caution">
    <text evidence="2">The sequence shown here is derived from an EMBL/GenBank/DDBJ whole genome shotgun (WGS) entry which is preliminary data.</text>
</comment>
<proteinExistence type="predicted"/>
<evidence type="ECO:0000259" key="1">
    <source>
        <dbReference type="Pfam" id="PF13648"/>
    </source>
</evidence>
<dbReference type="InterPro" id="IPR024311">
    <property type="entry name" value="Lipocalin-like"/>
</dbReference>
<dbReference type="Pfam" id="PF13648">
    <property type="entry name" value="Lipocalin_4"/>
    <property type="match status" value="1"/>
</dbReference>
<evidence type="ECO:0000313" key="3">
    <source>
        <dbReference type="Proteomes" id="UP000248987"/>
    </source>
</evidence>
<dbReference type="Proteomes" id="UP000248987">
    <property type="component" value="Unassembled WGS sequence"/>
</dbReference>
<dbReference type="EMBL" id="QLLQ01000016">
    <property type="protein sequence ID" value="RAJ20027.1"/>
    <property type="molecule type" value="Genomic_DNA"/>
</dbReference>
<dbReference type="PROSITE" id="PS51257">
    <property type="entry name" value="PROKAR_LIPOPROTEIN"/>
    <property type="match status" value="1"/>
</dbReference>
<reference evidence="2 3" key="1">
    <citation type="submission" date="2018-06" db="EMBL/GenBank/DDBJ databases">
        <title>Genomic Encyclopedia of Archaeal and Bacterial Type Strains, Phase II (KMG-II): from individual species to whole genera.</title>
        <authorList>
            <person name="Goeker M."/>
        </authorList>
    </citation>
    <scope>NUCLEOTIDE SEQUENCE [LARGE SCALE GENOMIC DNA]</scope>
    <source>
        <strain evidence="2 3">DSM 12408</strain>
    </source>
</reference>
<gene>
    <name evidence="2" type="ORF">LX77_03241</name>
</gene>
<name>A0A1A7R0Y8_9FLAO</name>
<sequence length="153" mass="16858">MLIKNLTLNLSLISLFLLISCSPKDNSVSETNSIIGAWKPIKEIHVCSTGTQHVYEYSICEQTGRITLSANGTLSTTAHDQTEGNCVQYDSAMGTWKLNGNNLTIIINEHTNNPSLSKLVNNKLRIGYDADPESTCNGEGSPSHYYTEFMKVQ</sequence>
<accession>A0A1A7R0Y8</accession>
<dbReference type="STRING" id="49280.A9996_11580"/>